<reference evidence="1 2" key="1">
    <citation type="journal article" date="2018" name="Sci. Rep.">
        <title>Genomic signatures of local adaptation to the degree of environmental predictability in rotifers.</title>
        <authorList>
            <person name="Franch-Gras L."/>
            <person name="Hahn C."/>
            <person name="Garcia-Roger E.M."/>
            <person name="Carmona M.J."/>
            <person name="Serra M."/>
            <person name="Gomez A."/>
        </authorList>
    </citation>
    <scope>NUCLEOTIDE SEQUENCE [LARGE SCALE GENOMIC DNA]</scope>
    <source>
        <strain evidence="1">HYR1</strain>
    </source>
</reference>
<organism evidence="1 2">
    <name type="scientific">Brachionus plicatilis</name>
    <name type="common">Marine rotifer</name>
    <name type="synonym">Brachionus muelleri</name>
    <dbReference type="NCBI Taxonomy" id="10195"/>
    <lineage>
        <taxon>Eukaryota</taxon>
        <taxon>Metazoa</taxon>
        <taxon>Spiralia</taxon>
        <taxon>Gnathifera</taxon>
        <taxon>Rotifera</taxon>
        <taxon>Eurotatoria</taxon>
        <taxon>Monogononta</taxon>
        <taxon>Pseudotrocha</taxon>
        <taxon>Ploima</taxon>
        <taxon>Brachionidae</taxon>
        <taxon>Brachionus</taxon>
    </lineage>
</organism>
<name>A0A3M7QF03_BRAPC</name>
<sequence length="84" mass="9616">MPKRVLKLPVSLEIDKLKNLYNPIIEKIPNASEEQKRNFNDLIIPALADFELLAIFPICRDLSVILMIAKEKNPFPANKNLCNI</sequence>
<keyword evidence="2" id="KW-1185">Reference proteome</keyword>
<gene>
    <name evidence="1" type="ORF">BpHYR1_013329</name>
</gene>
<accession>A0A3M7QF03</accession>
<dbReference type="AlphaFoldDB" id="A0A3M7QF03"/>
<proteinExistence type="predicted"/>
<evidence type="ECO:0000313" key="1">
    <source>
        <dbReference type="EMBL" id="RNA09859.1"/>
    </source>
</evidence>
<protein>
    <submittedName>
        <fullName evidence="1">Uncharacterized protein</fullName>
    </submittedName>
</protein>
<dbReference type="Proteomes" id="UP000276133">
    <property type="component" value="Unassembled WGS sequence"/>
</dbReference>
<dbReference type="EMBL" id="REGN01006360">
    <property type="protein sequence ID" value="RNA09859.1"/>
    <property type="molecule type" value="Genomic_DNA"/>
</dbReference>
<evidence type="ECO:0000313" key="2">
    <source>
        <dbReference type="Proteomes" id="UP000276133"/>
    </source>
</evidence>
<comment type="caution">
    <text evidence="1">The sequence shown here is derived from an EMBL/GenBank/DDBJ whole genome shotgun (WGS) entry which is preliminary data.</text>
</comment>